<name>A0AAD0ZM98_9PSED</name>
<proteinExistence type="predicted"/>
<accession>A0AAD0ZM98</accession>
<protein>
    <recommendedName>
        <fullName evidence="3">DUF3304 domain-containing protein</fullName>
    </recommendedName>
</protein>
<dbReference type="AlphaFoldDB" id="A0AAD0ZM98"/>
<organism evidence="1 2">
    <name type="scientific">Pseudomonas chlororaphis subsp. aureofaciens</name>
    <dbReference type="NCBI Taxonomy" id="587851"/>
    <lineage>
        <taxon>Bacteria</taxon>
        <taxon>Pseudomonadati</taxon>
        <taxon>Pseudomonadota</taxon>
        <taxon>Gammaproteobacteria</taxon>
        <taxon>Pseudomonadales</taxon>
        <taxon>Pseudomonadaceae</taxon>
        <taxon>Pseudomonas</taxon>
    </lineage>
</organism>
<evidence type="ECO:0000313" key="2">
    <source>
        <dbReference type="Proteomes" id="UP000280455"/>
    </source>
</evidence>
<sequence>MCTLIINKIMAYFFLLRKNGFLSGAYVHVQGRFYIFDLVRCSLLVLGVVTVSACQAESKMLSAPVTGYNHTSAAINQFTINGAGGPNLGPNLGGGGEVCCSVIPRKWNPGLKAIVKWEKDPNAGASVNWPPLGTDAYREAYRKHAAKFTRHQVVVDIPQYGEKVCALQVHFLPCDQVKVSTTCFTPSNPNYPDKEYFKIKEPAVCPSH</sequence>
<gene>
    <name evidence="1" type="ORF">C4K07_6185</name>
</gene>
<reference evidence="1 2" key="1">
    <citation type="submission" date="2018-03" db="EMBL/GenBank/DDBJ databases">
        <title>Diversity of phytobeneficial traits revealed by whole-genome analysis of worldwide-isolated phenazine-producing Pseudomonas spp.</title>
        <authorList>
            <person name="Biessy A."/>
            <person name="Novinscak A."/>
            <person name="Blom J."/>
            <person name="Leger G."/>
            <person name="Thomashow L.S."/>
            <person name="Cazorla F.M."/>
            <person name="Josic D."/>
            <person name="Filion M."/>
        </authorList>
    </citation>
    <scope>NUCLEOTIDE SEQUENCE [LARGE SCALE GENOMIC DNA]</scope>
    <source>
        <strain evidence="1 2">ChPhzS24</strain>
    </source>
</reference>
<dbReference type="Pfam" id="PF11745">
    <property type="entry name" value="DUF3304"/>
    <property type="match status" value="1"/>
</dbReference>
<evidence type="ECO:0008006" key="3">
    <source>
        <dbReference type="Google" id="ProtNLM"/>
    </source>
</evidence>
<dbReference type="RefSeq" id="WP_226303220.1">
    <property type="nucleotide sequence ID" value="NZ_CP027721.1"/>
</dbReference>
<dbReference type="Proteomes" id="UP000280455">
    <property type="component" value="Chromosome"/>
</dbReference>
<dbReference type="EMBL" id="CP027750">
    <property type="protein sequence ID" value="AZE32925.1"/>
    <property type="molecule type" value="Genomic_DNA"/>
</dbReference>
<evidence type="ECO:0000313" key="1">
    <source>
        <dbReference type="EMBL" id="AZE32925.1"/>
    </source>
</evidence>
<dbReference type="InterPro" id="IPR021733">
    <property type="entry name" value="DUF3304"/>
</dbReference>